<name>A0A3A8IYL2_9BACT</name>
<evidence type="ECO:0000313" key="1">
    <source>
        <dbReference type="EMBL" id="RKG88537.1"/>
    </source>
</evidence>
<keyword evidence="2" id="KW-1185">Reference proteome</keyword>
<accession>A0A3A8IYL2</accession>
<protein>
    <recommendedName>
        <fullName evidence="3">JAB domain-containing protein</fullName>
    </recommendedName>
</protein>
<proteinExistence type="predicted"/>
<sequence>MRPAIPLVLITAWACTSSKLYFLRTELPILEEDPNLAVAPGPWKHPDVPIVISDAAIVPDDLILPALKALMALPGATDACDPNSKRPRRDAVEYCVTLYKTPHDWRVSWPVRGLVDEQGACFPAYGGVDDEDFGRDMPIFGFAHNHPCGTPVSSRDLKVFPAMRLEQGGWVVVTYGATPSGRLIRDSRGELVPAWGWLATGHQDSPRFYKWNQTGRMYRWSEEPRGWDAVSTCQPGTPPGPLSPRGGPPECVPALQW</sequence>
<dbReference type="EMBL" id="RAVZ01000080">
    <property type="protein sequence ID" value="RKG88537.1"/>
    <property type="molecule type" value="Genomic_DNA"/>
</dbReference>
<comment type="caution">
    <text evidence="1">The sequence shown here is derived from an EMBL/GenBank/DDBJ whole genome shotgun (WGS) entry which is preliminary data.</text>
</comment>
<evidence type="ECO:0008006" key="3">
    <source>
        <dbReference type="Google" id="ProtNLM"/>
    </source>
</evidence>
<organism evidence="1 2">
    <name type="scientific">Corallococcus terminator</name>
    <dbReference type="NCBI Taxonomy" id="2316733"/>
    <lineage>
        <taxon>Bacteria</taxon>
        <taxon>Pseudomonadati</taxon>
        <taxon>Myxococcota</taxon>
        <taxon>Myxococcia</taxon>
        <taxon>Myxococcales</taxon>
        <taxon>Cystobacterineae</taxon>
        <taxon>Myxococcaceae</taxon>
        <taxon>Corallococcus</taxon>
    </lineage>
</organism>
<dbReference type="Proteomes" id="UP000268094">
    <property type="component" value="Unassembled WGS sequence"/>
</dbReference>
<evidence type="ECO:0000313" key="2">
    <source>
        <dbReference type="Proteomes" id="UP000268094"/>
    </source>
</evidence>
<reference evidence="2" key="1">
    <citation type="submission" date="2018-09" db="EMBL/GenBank/DDBJ databases">
        <authorList>
            <person name="Livingstone P.G."/>
            <person name="Whitworth D.E."/>
        </authorList>
    </citation>
    <scope>NUCLEOTIDE SEQUENCE [LARGE SCALE GENOMIC DNA]</scope>
    <source>
        <strain evidence="2">CA054A</strain>
    </source>
</reference>
<dbReference type="AlphaFoldDB" id="A0A3A8IYL2"/>
<gene>
    <name evidence="1" type="ORF">D7V88_14030</name>
</gene>